<protein>
    <submittedName>
        <fullName evidence="2">S-adenosyl-L-methionine-dependent methyltransferase</fullName>
    </submittedName>
</protein>
<dbReference type="GO" id="GO:0032259">
    <property type="term" value="P:methylation"/>
    <property type="evidence" value="ECO:0007669"/>
    <property type="project" value="UniProtKB-KW"/>
</dbReference>
<dbReference type="CDD" id="cd02440">
    <property type="entry name" value="AdoMet_MTases"/>
    <property type="match status" value="1"/>
</dbReference>
<comment type="similarity">
    <text evidence="1">Belongs to the CFA/CMAS family.</text>
</comment>
<dbReference type="HOGENOM" id="CLU_045794_0_0_1"/>
<dbReference type="FunFam" id="3.40.50.150:FF:000554">
    <property type="entry name" value="Cation-transporting ATPase"/>
    <property type="match status" value="1"/>
</dbReference>
<dbReference type="Pfam" id="PF02353">
    <property type="entry name" value="CMAS"/>
    <property type="match status" value="1"/>
</dbReference>
<organism evidence="2 3">
    <name type="scientific">Tilletiaria anomala (strain ATCC 24038 / CBS 436.72 / UBC 951)</name>
    <dbReference type="NCBI Taxonomy" id="1037660"/>
    <lineage>
        <taxon>Eukaryota</taxon>
        <taxon>Fungi</taxon>
        <taxon>Dikarya</taxon>
        <taxon>Basidiomycota</taxon>
        <taxon>Ustilaginomycotina</taxon>
        <taxon>Exobasidiomycetes</taxon>
        <taxon>Georgefischeriales</taxon>
        <taxon>Tilletiariaceae</taxon>
        <taxon>Tilletiaria</taxon>
    </lineage>
</organism>
<keyword evidence="2" id="KW-0489">Methyltransferase</keyword>
<proteinExistence type="inferred from homology"/>
<dbReference type="OrthoDB" id="506498at2759"/>
<dbReference type="EMBL" id="JMSN01000117">
    <property type="protein sequence ID" value="KDN38519.1"/>
    <property type="molecule type" value="Genomic_DNA"/>
</dbReference>
<evidence type="ECO:0000313" key="2">
    <source>
        <dbReference type="EMBL" id="KDN38519.1"/>
    </source>
</evidence>
<dbReference type="Gene3D" id="3.40.50.150">
    <property type="entry name" value="Vaccinia Virus protein VP39"/>
    <property type="match status" value="1"/>
</dbReference>
<dbReference type="InterPro" id="IPR029063">
    <property type="entry name" value="SAM-dependent_MTases_sf"/>
</dbReference>
<gene>
    <name evidence="2" type="ORF">K437DRAFT_259382</name>
</gene>
<dbReference type="RefSeq" id="XP_013240743.1">
    <property type="nucleotide sequence ID" value="XM_013385289.1"/>
</dbReference>
<reference evidence="2 3" key="1">
    <citation type="submission" date="2014-05" db="EMBL/GenBank/DDBJ databases">
        <title>Draft genome sequence of a rare smut relative, Tilletiaria anomala UBC 951.</title>
        <authorList>
            <consortium name="DOE Joint Genome Institute"/>
            <person name="Toome M."/>
            <person name="Kuo A."/>
            <person name="Henrissat B."/>
            <person name="Lipzen A."/>
            <person name="Tritt A."/>
            <person name="Yoshinaga Y."/>
            <person name="Zane M."/>
            <person name="Barry K."/>
            <person name="Grigoriev I.V."/>
            <person name="Spatafora J.W."/>
            <person name="Aimea M.C."/>
        </authorList>
    </citation>
    <scope>NUCLEOTIDE SEQUENCE [LARGE SCALE GENOMIC DNA]</scope>
    <source>
        <strain evidence="2 3">UBC 951</strain>
    </source>
</reference>
<comment type="caution">
    <text evidence="2">The sequence shown here is derived from an EMBL/GenBank/DDBJ whole genome shotgun (WGS) entry which is preliminary data.</text>
</comment>
<dbReference type="InParanoid" id="A0A066VIG3"/>
<dbReference type="GeneID" id="25265253"/>
<name>A0A066VIG3_TILAU</name>
<dbReference type="GO" id="GO:0008168">
    <property type="term" value="F:methyltransferase activity"/>
    <property type="evidence" value="ECO:0007669"/>
    <property type="project" value="UniProtKB-KW"/>
</dbReference>
<evidence type="ECO:0000313" key="3">
    <source>
        <dbReference type="Proteomes" id="UP000027361"/>
    </source>
</evidence>
<sequence length="373" mass="42867">MDYVYRALDNGYIPDFLLRLAIRHLNAERLASLAAHAKTYTSEAAYKRAYISSLSTNFENGAIAIETEKANAQHYEINTDFMLSCLGQRAKYSCCLYETGKETLDEAEEAMLNLYCEKAQLRDGQDVLDLGCGWGSLCLYLAERYPNSRIRALSNSKTQKIHIDGVAKQKGFKNLTVFTGDVKEFEFGEDHRFDRVLSIEMFEHMKNYLELFEKVSRWLKSRSKSDDDSSKLFIHIFCHHNMPYHFEESDGWMAKNFFTGGTMPSHDLFLHFQQHVVLEDRWWLNGTHYARTCEHWLQRQDAAAARKGGSGGAIDFLRADAVAKGVPASEGAKTFWRFRVFYLACAEFFNTPNKHGVKGEEWGVGHYLFAKRD</sequence>
<evidence type="ECO:0000256" key="1">
    <source>
        <dbReference type="ARBA" id="ARBA00010815"/>
    </source>
</evidence>
<dbReference type="PANTHER" id="PTHR43832:SF1">
    <property type="entry name" value="S-ADENOSYL-L-METHIONINE-DEPENDENT METHYLTRANSFERASES SUPERFAMILY PROTEIN"/>
    <property type="match status" value="1"/>
</dbReference>
<dbReference type="OMA" id="IAQHFFT"/>
<dbReference type="PANTHER" id="PTHR43832">
    <property type="match status" value="1"/>
</dbReference>
<accession>A0A066VIG3</accession>
<dbReference type="STRING" id="1037660.A0A066VIG3"/>
<dbReference type="SUPFAM" id="SSF53335">
    <property type="entry name" value="S-adenosyl-L-methionine-dependent methyltransferases"/>
    <property type="match status" value="1"/>
</dbReference>
<dbReference type="AlphaFoldDB" id="A0A066VIG3"/>
<dbReference type="Proteomes" id="UP000027361">
    <property type="component" value="Unassembled WGS sequence"/>
</dbReference>
<keyword evidence="2" id="KW-0808">Transferase</keyword>
<keyword evidence="3" id="KW-1185">Reference proteome</keyword>